<proteinExistence type="predicted"/>
<dbReference type="Proteomes" id="UP000059680">
    <property type="component" value="Chromosome 1"/>
</dbReference>
<name>A0A0N7KDQ4_ORYSJ</name>
<dbReference type="AlphaFoldDB" id="A0A0N7KDQ4"/>
<dbReference type="PaxDb" id="39947-A0A0N7KDQ4"/>
<dbReference type="EMBL" id="AP014957">
    <property type="protein sequence ID" value="BAS74265.1"/>
    <property type="molecule type" value="Genomic_DNA"/>
</dbReference>
<dbReference type="Gramene" id="Os01t0740150-00">
    <property type="protein sequence ID" value="Os01t0740150-00"/>
    <property type="gene ID" value="Os01g0740150"/>
</dbReference>
<keyword evidence="2" id="KW-1185">Reference proteome</keyword>
<reference evidence="2" key="1">
    <citation type="journal article" date="2005" name="Nature">
        <title>The map-based sequence of the rice genome.</title>
        <authorList>
            <consortium name="International rice genome sequencing project (IRGSP)"/>
            <person name="Matsumoto T."/>
            <person name="Wu J."/>
            <person name="Kanamori H."/>
            <person name="Katayose Y."/>
            <person name="Fujisawa M."/>
            <person name="Namiki N."/>
            <person name="Mizuno H."/>
            <person name="Yamamoto K."/>
            <person name="Antonio B.A."/>
            <person name="Baba T."/>
            <person name="Sakata K."/>
            <person name="Nagamura Y."/>
            <person name="Aoki H."/>
            <person name="Arikawa K."/>
            <person name="Arita K."/>
            <person name="Bito T."/>
            <person name="Chiden Y."/>
            <person name="Fujitsuka N."/>
            <person name="Fukunaka R."/>
            <person name="Hamada M."/>
            <person name="Harada C."/>
            <person name="Hayashi A."/>
            <person name="Hijishita S."/>
            <person name="Honda M."/>
            <person name="Hosokawa S."/>
            <person name="Ichikawa Y."/>
            <person name="Idonuma A."/>
            <person name="Iijima M."/>
            <person name="Ikeda M."/>
            <person name="Ikeno M."/>
            <person name="Ito K."/>
            <person name="Ito S."/>
            <person name="Ito T."/>
            <person name="Ito Y."/>
            <person name="Ito Y."/>
            <person name="Iwabuchi A."/>
            <person name="Kamiya K."/>
            <person name="Karasawa W."/>
            <person name="Kurita K."/>
            <person name="Katagiri S."/>
            <person name="Kikuta A."/>
            <person name="Kobayashi H."/>
            <person name="Kobayashi N."/>
            <person name="Machita K."/>
            <person name="Maehara T."/>
            <person name="Masukawa M."/>
            <person name="Mizubayashi T."/>
            <person name="Mukai Y."/>
            <person name="Nagasaki H."/>
            <person name="Nagata Y."/>
            <person name="Naito S."/>
            <person name="Nakashima M."/>
            <person name="Nakama Y."/>
            <person name="Nakamichi Y."/>
            <person name="Nakamura M."/>
            <person name="Meguro A."/>
            <person name="Negishi M."/>
            <person name="Ohta I."/>
            <person name="Ohta T."/>
            <person name="Okamoto M."/>
            <person name="Ono N."/>
            <person name="Saji S."/>
            <person name="Sakaguchi M."/>
            <person name="Sakai K."/>
            <person name="Shibata M."/>
            <person name="Shimokawa T."/>
            <person name="Song J."/>
            <person name="Takazaki Y."/>
            <person name="Terasawa K."/>
            <person name="Tsugane M."/>
            <person name="Tsuji K."/>
            <person name="Ueda S."/>
            <person name="Waki K."/>
            <person name="Yamagata H."/>
            <person name="Yamamoto M."/>
            <person name="Yamamoto S."/>
            <person name="Yamane H."/>
            <person name="Yoshiki S."/>
            <person name="Yoshihara R."/>
            <person name="Yukawa K."/>
            <person name="Zhong H."/>
            <person name="Yano M."/>
            <person name="Yuan Q."/>
            <person name="Ouyang S."/>
            <person name="Liu J."/>
            <person name="Jones K.M."/>
            <person name="Gansberger K."/>
            <person name="Moffat K."/>
            <person name="Hill J."/>
            <person name="Bera J."/>
            <person name="Fadrosh D."/>
            <person name="Jin S."/>
            <person name="Johri S."/>
            <person name="Kim M."/>
            <person name="Overton L."/>
            <person name="Reardon M."/>
            <person name="Tsitrin T."/>
            <person name="Vuong H."/>
            <person name="Weaver B."/>
            <person name="Ciecko A."/>
            <person name="Tallon L."/>
            <person name="Jackson J."/>
            <person name="Pai G."/>
            <person name="Aken S.V."/>
            <person name="Utterback T."/>
            <person name="Reidmuller S."/>
            <person name="Feldblyum T."/>
            <person name="Hsiao J."/>
            <person name="Zismann V."/>
            <person name="Iobst S."/>
            <person name="de Vazeille A.R."/>
            <person name="Buell C.R."/>
            <person name="Ying K."/>
            <person name="Li Y."/>
            <person name="Lu T."/>
            <person name="Huang Y."/>
            <person name="Zhao Q."/>
            <person name="Feng Q."/>
            <person name="Zhang L."/>
            <person name="Zhu J."/>
            <person name="Weng Q."/>
            <person name="Mu J."/>
            <person name="Lu Y."/>
            <person name="Fan D."/>
            <person name="Liu Y."/>
            <person name="Guan J."/>
            <person name="Zhang Y."/>
            <person name="Yu S."/>
            <person name="Liu X."/>
            <person name="Zhang Y."/>
            <person name="Hong G."/>
            <person name="Han B."/>
            <person name="Choisne N."/>
            <person name="Demange N."/>
            <person name="Orjeda G."/>
            <person name="Samain S."/>
            <person name="Cattolico L."/>
            <person name="Pelletier E."/>
            <person name="Couloux A."/>
            <person name="Segurens B."/>
            <person name="Wincker P."/>
            <person name="D'Hont A."/>
            <person name="Scarpelli C."/>
            <person name="Weissenbach J."/>
            <person name="Salanoubat M."/>
            <person name="Quetier F."/>
            <person name="Yu Y."/>
            <person name="Kim H.R."/>
            <person name="Rambo T."/>
            <person name="Currie J."/>
            <person name="Collura K."/>
            <person name="Luo M."/>
            <person name="Yang T."/>
            <person name="Ammiraju J.S.S."/>
            <person name="Engler F."/>
            <person name="Soderlund C."/>
            <person name="Wing R.A."/>
            <person name="Palmer L.E."/>
            <person name="de la Bastide M."/>
            <person name="Spiegel L."/>
            <person name="Nascimento L."/>
            <person name="Zutavern T."/>
            <person name="O'Shaughnessy A."/>
            <person name="Dike S."/>
            <person name="Dedhia N."/>
            <person name="Preston R."/>
            <person name="Balija V."/>
            <person name="McCombie W.R."/>
            <person name="Chow T."/>
            <person name="Chen H."/>
            <person name="Chung M."/>
            <person name="Chen C."/>
            <person name="Shaw J."/>
            <person name="Wu H."/>
            <person name="Hsiao K."/>
            <person name="Chao Y."/>
            <person name="Chu M."/>
            <person name="Cheng C."/>
            <person name="Hour A."/>
            <person name="Lee P."/>
            <person name="Lin S."/>
            <person name="Lin Y."/>
            <person name="Liou J."/>
            <person name="Liu S."/>
            <person name="Hsing Y."/>
            <person name="Raghuvanshi S."/>
            <person name="Mohanty A."/>
            <person name="Bharti A.K."/>
            <person name="Gaur A."/>
            <person name="Gupta V."/>
            <person name="Kumar D."/>
            <person name="Ravi V."/>
            <person name="Vij S."/>
            <person name="Kapur A."/>
            <person name="Khurana P."/>
            <person name="Khurana P."/>
            <person name="Khurana J.P."/>
            <person name="Tyagi A.K."/>
            <person name="Gaikwad K."/>
            <person name="Singh A."/>
            <person name="Dalal V."/>
            <person name="Srivastava S."/>
            <person name="Dixit A."/>
            <person name="Pal A.K."/>
            <person name="Ghazi I.A."/>
            <person name="Yadav M."/>
            <person name="Pandit A."/>
            <person name="Bhargava A."/>
            <person name="Sureshbabu K."/>
            <person name="Batra K."/>
            <person name="Sharma T.R."/>
            <person name="Mohapatra T."/>
            <person name="Singh N.K."/>
            <person name="Messing J."/>
            <person name="Nelson A.B."/>
            <person name="Fuks G."/>
            <person name="Kavchok S."/>
            <person name="Keizer G."/>
            <person name="Linton E."/>
            <person name="Llaca V."/>
            <person name="Song R."/>
            <person name="Tanyolac B."/>
            <person name="Young S."/>
            <person name="Ho-Il K."/>
            <person name="Hahn J.H."/>
            <person name="Sangsakoo G."/>
            <person name="Vanavichit A."/>
            <person name="de Mattos Luiz.A.T."/>
            <person name="Zimmer P.D."/>
            <person name="Malone G."/>
            <person name="Dellagostin O."/>
            <person name="de Oliveira A.C."/>
            <person name="Bevan M."/>
            <person name="Bancroft I."/>
            <person name="Minx P."/>
            <person name="Cordum H."/>
            <person name="Wilson R."/>
            <person name="Cheng Z."/>
            <person name="Jin W."/>
            <person name="Jiang J."/>
            <person name="Leong S.A."/>
            <person name="Iwama H."/>
            <person name="Gojobori T."/>
            <person name="Itoh T."/>
            <person name="Niimura Y."/>
            <person name="Fujii Y."/>
            <person name="Habara T."/>
            <person name="Sakai H."/>
            <person name="Sato Y."/>
            <person name="Wilson G."/>
            <person name="Kumar K."/>
            <person name="McCouch S."/>
            <person name="Juretic N."/>
            <person name="Hoen D."/>
            <person name="Wright S."/>
            <person name="Bruskiewich R."/>
            <person name="Bureau T."/>
            <person name="Miyao A."/>
            <person name="Hirochika H."/>
            <person name="Nishikawa T."/>
            <person name="Kadowaki K."/>
            <person name="Sugiura M."/>
            <person name="Burr B."/>
            <person name="Sasaki T."/>
        </authorList>
    </citation>
    <scope>NUCLEOTIDE SEQUENCE [LARGE SCALE GENOMIC DNA]</scope>
    <source>
        <strain evidence="2">cv. Nipponbare</strain>
    </source>
</reference>
<dbReference type="InParanoid" id="A0A0N7KDQ4"/>
<protein>
    <submittedName>
        <fullName evidence="1">Os01g0740150 protein</fullName>
    </submittedName>
</protein>
<accession>A0A0N7KDQ4</accession>
<gene>
    <name evidence="1" type="ordered locus">Os01g0740150</name>
    <name evidence="1" type="ORF">OSNPB_010740150</name>
</gene>
<sequence length="247" mass="28382">MHLRTTYGGQLGQQMVKLSAYSSVRAPPFAHTATRHATPIGRSAGPRARKHEMHVVFLCVPDKVQEYILDNFWYQYNNKREEKGYMLSILNSLAEYFHLMNDIMPTSENNEVIPQKPIYVVFDGKLPGVYISFEEIVAQKIDAKLMGGLSWKKYIDFDEALTQARKILGINYYLEPAAKEYIQKCKKAKNKKAPENPYCSNIKNEGSSQKPTYKECLTKGVDPLDGEYIDWKIIEKFEEASPKLKKN</sequence>
<evidence type="ECO:0000313" key="1">
    <source>
        <dbReference type="EMBL" id="BAS74265.1"/>
    </source>
</evidence>
<reference evidence="1 2" key="2">
    <citation type="journal article" date="2013" name="Plant Cell Physiol.">
        <title>Rice Annotation Project Database (RAP-DB): an integrative and interactive database for rice genomics.</title>
        <authorList>
            <person name="Sakai H."/>
            <person name="Lee S.S."/>
            <person name="Tanaka T."/>
            <person name="Numa H."/>
            <person name="Kim J."/>
            <person name="Kawahara Y."/>
            <person name="Wakimoto H."/>
            <person name="Yang C.C."/>
            <person name="Iwamoto M."/>
            <person name="Abe T."/>
            <person name="Yamada Y."/>
            <person name="Muto A."/>
            <person name="Inokuchi H."/>
            <person name="Ikemura T."/>
            <person name="Matsumoto T."/>
            <person name="Sasaki T."/>
            <person name="Itoh T."/>
        </authorList>
    </citation>
    <scope>NUCLEOTIDE SEQUENCE [LARGE SCALE GENOMIC DNA]</scope>
    <source>
        <strain evidence="2">cv. Nipponbare</strain>
    </source>
</reference>
<organism evidence="1 2">
    <name type="scientific">Oryza sativa subsp. japonica</name>
    <name type="common">Rice</name>
    <dbReference type="NCBI Taxonomy" id="39947"/>
    <lineage>
        <taxon>Eukaryota</taxon>
        <taxon>Viridiplantae</taxon>
        <taxon>Streptophyta</taxon>
        <taxon>Embryophyta</taxon>
        <taxon>Tracheophyta</taxon>
        <taxon>Spermatophyta</taxon>
        <taxon>Magnoliopsida</taxon>
        <taxon>Liliopsida</taxon>
        <taxon>Poales</taxon>
        <taxon>Poaceae</taxon>
        <taxon>BOP clade</taxon>
        <taxon>Oryzoideae</taxon>
        <taxon>Oryzeae</taxon>
        <taxon>Oryzinae</taxon>
        <taxon>Oryza</taxon>
        <taxon>Oryza sativa</taxon>
    </lineage>
</organism>
<reference evidence="1 2" key="3">
    <citation type="journal article" date="2013" name="Rice">
        <title>Improvement of the Oryza sativa Nipponbare reference genome using next generation sequence and optical map data.</title>
        <authorList>
            <person name="Kawahara Y."/>
            <person name="de la Bastide M."/>
            <person name="Hamilton J.P."/>
            <person name="Kanamori H."/>
            <person name="McCombie W.R."/>
            <person name="Ouyang S."/>
            <person name="Schwartz D.C."/>
            <person name="Tanaka T."/>
            <person name="Wu J."/>
            <person name="Zhou S."/>
            <person name="Childs K.L."/>
            <person name="Davidson R.M."/>
            <person name="Lin H."/>
            <person name="Quesada-Ocampo L."/>
            <person name="Vaillancourt B."/>
            <person name="Sakai H."/>
            <person name="Lee S.S."/>
            <person name="Kim J."/>
            <person name="Numa H."/>
            <person name="Itoh T."/>
            <person name="Buell C.R."/>
            <person name="Matsumoto T."/>
        </authorList>
    </citation>
    <scope>NUCLEOTIDE SEQUENCE [LARGE SCALE GENOMIC DNA]</scope>
    <source>
        <strain evidence="2">cv. Nipponbare</strain>
    </source>
</reference>
<evidence type="ECO:0000313" key="2">
    <source>
        <dbReference type="Proteomes" id="UP000059680"/>
    </source>
</evidence>
<dbReference type="eggNOG" id="ENOG502SSY6">
    <property type="taxonomic scope" value="Eukaryota"/>
</dbReference>